<evidence type="ECO:0008006" key="4">
    <source>
        <dbReference type="Google" id="ProtNLM"/>
    </source>
</evidence>
<dbReference type="EMBL" id="CAJPWZ010001313">
    <property type="protein sequence ID" value="CAG2212781.1"/>
    <property type="molecule type" value="Genomic_DNA"/>
</dbReference>
<comment type="caution">
    <text evidence="2">The sequence shown here is derived from an EMBL/GenBank/DDBJ whole genome shotgun (WGS) entry which is preliminary data.</text>
</comment>
<keyword evidence="1" id="KW-1133">Transmembrane helix</keyword>
<organism evidence="2 3">
    <name type="scientific">Mytilus edulis</name>
    <name type="common">Blue mussel</name>
    <dbReference type="NCBI Taxonomy" id="6550"/>
    <lineage>
        <taxon>Eukaryota</taxon>
        <taxon>Metazoa</taxon>
        <taxon>Spiralia</taxon>
        <taxon>Lophotrochozoa</taxon>
        <taxon>Mollusca</taxon>
        <taxon>Bivalvia</taxon>
        <taxon>Autobranchia</taxon>
        <taxon>Pteriomorphia</taxon>
        <taxon>Mytilida</taxon>
        <taxon>Mytiloidea</taxon>
        <taxon>Mytilidae</taxon>
        <taxon>Mytilinae</taxon>
        <taxon>Mytilus</taxon>
    </lineage>
</organism>
<protein>
    <recommendedName>
        <fullName evidence="4">Endonuclease/exonuclease/phosphatase domain-containing protein</fullName>
    </recommendedName>
</protein>
<dbReference type="AlphaFoldDB" id="A0A8S3S2R7"/>
<gene>
    <name evidence="2" type="ORF">MEDL_26724</name>
</gene>
<evidence type="ECO:0000313" key="3">
    <source>
        <dbReference type="Proteomes" id="UP000683360"/>
    </source>
</evidence>
<dbReference type="Gene3D" id="3.60.10.10">
    <property type="entry name" value="Endonuclease/exonuclease/phosphatase"/>
    <property type="match status" value="1"/>
</dbReference>
<dbReference type="InterPro" id="IPR036691">
    <property type="entry name" value="Endo/exonu/phosph_ase_sf"/>
</dbReference>
<accession>A0A8S3S2R7</accession>
<dbReference type="Proteomes" id="UP000683360">
    <property type="component" value="Unassembled WGS sequence"/>
</dbReference>
<keyword evidence="1" id="KW-0472">Membrane</keyword>
<keyword evidence="1" id="KW-0812">Transmembrane</keyword>
<reference evidence="2" key="1">
    <citation type="submission" date="2021-03" db="EMBL/GenBank/DDBJ databases">
        <authorList>
            <person name="Bekaert M."/>
        </authorList>
    </citation>
    <scope>NUCLEOTIDE SEQUENCE</scope>
</reference>
<name>A0A8S3S2R7_MYTED</name>
<feature type="transmembrane region" description="Helical" evidence="1">
    <location>
        <begin position="43"/>
        <end position="65"/>
    </location>
</feature>
<keyword evidence="3" id="KW-1185">Reference proteome</keyword>
<dbReference type="SUPFAM" id="SSF56219">
    <property type="entry name" value="DNase I-like"/>
    <property type="match status" value="1"/>
</dbReference>
<sequence length="271" mass="31120">MARSNFLELSSLTLHPMAIWPSCPHLQHVSWCFAFLLFISNGLYAIVSSGVWCIRSVLLCLLLLINSSYIQYLRFLKSDSEFVQWIEISNQISSLDQHTLFGCTYVPPEFSKYSSDESFIEIEEELLKFSQGIKNIVIVGDFNARTSSLKDYVDDDINLQEILQIEEDIINDNTSSYSILKENNILQRFNKDTGRVNKYGTKLLDFCKRCNLFIANGRLFSDNGIGHTTCKDASMVDYLLLSPNSFNITTDFEIIDFNPMFSDVHNRVHLQ</sequence>
<evidence type="ECO:0000313" key="2">
    <source>
        <dbReference type="EMBL" id="CAG2212781.1"/>
    </source>
</evidence>
<dbReference type="OrthoDB" id="8906575at2759"/>
<evidence type="ECO:0000256" key="1">
    <source>
        <dbReference type="SAM" id="Phobius"/>
    </source>
</evidence>
<proteinExistence type="predicted"/>